<feature type="non-terminal residue" evidence="1">
    <location>
        <position position="33"/>
    </location>
</feature>
<dbReference type="AlphaFoldDB" id="X1G4N5"/>
<organism evidence="1">
    <name type="scientific">marine sediment metagenome</name>
    <dbReference type="NCBI Taxonomy" id="412755"/>
    <lineage>
        <taxon>unclassified sequences</taxon>
        <taxon>metagenomes</taxon>
        <taxon>ecological metagenomes</taxon>
    </lineage>
</organism>
<name>X1G4N5_9ZZZZ</name>
<sequence length="33" mass="3882">MKRLHGWIAVVLKNTADNNSRMTVQNKMEIEPR</sequence>
<protein>
    <submittedName>
        <fullName evidence="1">Uncharacterized protein</fullName>
    </submittedName>
</protein>
<accession>X1G4N5</accession>
<gene>
    <name evidence="1" type="ORF">S01H4_66876</name>
</gene>
<dbReference type="EMBL" id="BART01041668">
    <property type="protein sequence ID" value="GAH27953.1"/>
    <property type="molecule type" value="Genomic_DNA"/>
</dbReference>
<comment type="caution">
    <text evidence="1">The sequence shown here is derived from an EMBL/GenBank/DDBJ whole genome shotgun (WGS) entry which is preliminary data.</text>
</comment>
<reference evidence="1" key="1">
    <citation type="journal article" date="2014" name="Front. Microbiol.">
        <title>High frequency of phylogenetically diverse reductive dehalogenase-homologous genes in deep subseafloor sedimentary metagenomes.</title>
        <authorList>
            <person name="Kawai M."/>
            <person name="Futagami T."/>
            <person name="Toyoda A."/>
            <person name="Takaki Y."/>
            <person name="Nishi S."/>
            <person name="Hori S."/>
            <person name="Arai W."/>
            <person name="Tsubouchi T."/>
            <person name="Morono Y."/>
            <person name="Uchiyama I."/>
            <person name="Ito T."/>
            <person name="Fujiyama A."/>
            <person name="Inagaki F."/>
            <person name="Takami H."/>
        </authorList>
    </citation>
    <scope>NUCLEOTIDE SEQUENCE</scope>
    <source>
        <strain evidence="1">Expedition CK06-06</strain>
    </source>
</reference>
<proteinExistence type="predicted"/>
<evidence type="ECO:0000313" key="1">
    <source>
        <dbReference type="EMBL" id="GAH27953.1"/>
    </source>
</evidence>